<protein>
    <submittedName>
        <fullName evidence="1">Uncharacterized protein</fullName>
    </submittedName>
</protein>
<accession>A0ABT3N981</accession>
<dbReference type="Gene3D" id="2.60.40.1190">
    <property type="match status" value="1"/>
</dbReference>
<evidence type="ECO:0000313" key="2">
    <source>
        <dbReference type="Proteomes" id="UP001209681"/>
    </source>
</evidence>
<evidence type="ECO:0000313" key="1">
    <source>
        <dbReference type="EMBL" id="MCW7754015.1"/>
    </source>
</evidence>
<dbReference type="EMBL" id="JAPFPW010000008">
    <property type="protein sequence ID" value="MCW7754015.1"/>
    <property type="molecule type" value="Genomic_DNA"/>
</dbReference>
<comment type="caution">
    <text evidence="1">The sequence shown here is derived from an EMBL/GenBank/DDBJ whole genome shotgun (WGS) entry which is preliminary data.</text>
</comment>
<proteinExistence type="predicted"/>
<sequence length="178" mass="20141">MPYGLDILNDWQGRNIPEKERGQIQFSIDSHGLSIWTDAPYFADPAPATPPGSTDRLWEYEVVELFFVSDNGRYMEIEMGPHGHYLVLLLKGIRCLEKAHIPMEFQSVVKDKRWQGKARILLRYLPLPLMGANAFAIHGPAEQRRYLCAFPTGGDQPDFHQPAFFPPLSSLVLPPPGP</sequence>
<keyword evidence="2" id="KW-1185">Reference proteome</keyword>
<reference evidence="1 2" key="1">
    <citation type="submission" date="2022-11" db="EMBL/GenBank/DDBJ databases">
        <title>Desulfobotulus tamanensis H1 sp. nov. - anaerobic, alkaliphilic, sulphate reducing bacterium isolated from terrestrial mud volcano.</title>
        <authorList>
            <person name="Frolova A."/>
            <person name="Merkel A.Y."/>
            <person name="Slobodkin A.I."/>
        </authorList>
    </citation>
    <scope>NUCLEOTIDE SEQUENCE [LARGE SCALE GENOMIC DNA]</scope>
    <source>
        <strain evidence="1 2">H1</strain>
    </source>
</reference>
<organism evidence="1 2">
    <name type="scientific">Desulfobotulus pelophilus</name>
    <dbReference type="NCBI Taxonomy" id="2823377"/>
    <lineage>
        <taxon>Bacteria</taxon>
        <taxon>Pseudomonadati</taxon>
        <taxon>Thermodesulfobacteriota</taxon>
        <taxon>Desulfobacteria</taxon>
        <taxon>Desulfobacterales</taxon>
        <taxon>Desulfobacteraceae</taxon>
        <taxon>Desulfobotulus</taxon>
    </lineage>
</organism>
<dbReference type="PANTHER" id="PTHR31475:SF5">
    <property type="entry name" value="UPF0462 PROTEIN C4ORF33 HOMOLOG"/>
    <property type="match status" value="1"/>
</dbReference>
<gene>
    <name evidence="1" type="ORF">OOT00_08450</name>
</gene>
<dbReference type="RefSeq" id="WP_265424884.1">
    <property type="nucleotide sequence ID" value="NZ_JAPFPW010000008.1"/>
</dbReference>
<name>A0ABT3N981_9BACT</name>
<dbReference type="PANTHER" id="PTHR31475">
    <property type="entry name" value="UPF0462 PROTEIN"/>
    <property type="match status" value="1"/>
</dbReference>
<dbReference type="Proteomes" id="UP001209681">
    <property type="component" value="Unassembled WGS sequence"/>
</dbReference>